<dbReference type="Pfam" id="PF21924">
    <property type="entry name" value="XRCC4_CC"/>
    <property type="match status" value="1"/>
</dbReference>
<evidence type="ECO:0000313" key="3">
    <source>
        <dbReference type="EMBL" id="KAK9918586.1"/>
    </source>
</evidence>
<dbReference type="InterPro" id="IPR010585">
    <property type="entry name" value="DNA_repair_prot_XRCC4"/>
</dbReference>
<feature type="compositionally biased region" description="Polar residues" evidence="1">
    <location>
        <begin position="110"/>
        <end position="133"/>
    </location>
</feature>
<dbReference type="SUPFAM" id="SSF58022">
    <property type="entry name" value="XRCC4, C-terminal oligomerization domain"/>
    <property type="match status" value="1"/>
</dbReference>
<dbReference type="EMBL" id="JALJOT010000001">
    <property type="protein sequence ID" value="KAK9918586.1"/>
    <property type="molecule type" value="Genomic_DNA"/>
</dbReference>
<evidence type="ECO:0000259" key="2">
    <source>
        <dbReference type="Pfam" id="PF21924"/>
    </source>
</evidence>
<evidence type="ECO:0000313" key="4">
    <source>
        <dbReference type="Proteomes" id="UP001491310"/>
    </source>
</evidence>
<dbReference type="Gene3D" id="1.20.5.370">
    <property type="match status" value="1"/>
</dbReference>
<feature type="compositionally biased region" description="Basic and acidic residues" evidence="1">
    <location>
        <begin position="58"/>
        <end position="69"/>
    </location>
</feature>
<dbReference type="InterPro" id="IPR053962">
    <property type="entry name" value="XRCC4_CC"/>
</dbReference>
<feature type="compositionally biased region" description="Acidic residues" evidence="1">
    <location>
        <begin position="88"/>
        <end position="100"/>
    </location>
</feature>
<feature type="domain" description="XRCC4 coiled-coil" evidence="2">
    <location>
        <begin position="16"/>
        <end position="50"/>
    </location>
</feature>
<keyword evidence="4" id="KW-1185">Reference proteome</keyword>
<dbReference type="InterPro" id="IPR014751">
    <property type="entry name" value="XRCC4-like_C"/>
</dbReference>
<accession>A0ABR2Z451</accession>
<reference evidence="3 4" key="1">
    <citation type="journal article" date="2024" name="Nat. Commun.">
        <title>Phylogenomics reveals the evolutionary origins of lichenization in chlorophyte algae.</title>
        <authorList>
            <person name="Puginier C."/>
            <person name="Libourel C."/>
            <person name="Otte J."/>
            <person name="Skaloud P."/>
            <person name="Haon M."/>
            <person name="Grisel S."/>
            <person name="Petersen M."/>
            <person name="Berrin J.G."/>
            <person name="Delaux P.M."/>
            <person name="Dal Grande F."/>
            <person name="Keller J."/>
        </authorList>
    </citation>
    <scope>NUCLEOTIDE SEQUENCE [LARGE SCALE GENOMIC DNA]</scope>
    <source>
        <strain evidence="3 4">SAG 216-7</strain>
    </source>
</reference>
<organism evidence="3 4">
    <name type="scientific">Coccomyxa subellipsoidea</name>
    <dbReference type="NCBI Taxonomy" id="248742"/>
    <lineage>
        <taxon>Eukaryota</taxon>
        <taxon>Viridiplantae</taxon>
        <taxon>Chlorophyta</taxon>
        <taxon>core chlorophytes</taxon>
        <taxon>Trebouxiophyceae</taxon>
        <taxon>Trebouxiophyceae incertae sedis</taxon>
        <taxon>Coccomyxaceae</taxon>
        <taxon>Coccomyxa</taxon>
    </lineage>
</organism>
<gene>
    <name evidence="3" type="ORF">WJX75_005172</name>
</gene>
<evidence type="ECO:0000256" key="1">
    <source>
        <dbReference type="SAM" id="MobiDB-lite"/>
    </source>
</evidence>
<dbReference type="Proteomes" id="UP001491310">
    <property type="component" value="Unassembled WGS sequence"/>
</dbReference>
<name>A0ABR2Z451_9CHLO</name>
<dbReference type="PANTHER" id="PTHR28559:SF1">
    <property type="entry name" value="DNA REPAIR PROTEIN XRCC4"/>
    <property type="match status" value="1"/>
</dbReference>
<protein>
    <recommendedName>
        <fullName evidence="2">XRCC4 coiled-coil domain-containing protein</fullName>
    </recommendedName>
</protein>
<proteinExistence type="predicted"/>
<feature type="region of interest" description="Disordered" evidence="1">
    <location>
        <begin position="58"/>
        <end position="187"/>
    </location>
</feature>
<sequence>MKSAANFKEEALKNSKLVEEYAQHKETREEELYAKFSAVLNEKKAKIRELKQRAEDLERKLQDEEHSDATDAGSQGARRGLDEHDSVYDAETEPSQENEAETLPAMLDTLGQQTQRPHTATQLHAGATTSQGLTAAARDAMLDEPTQPQEVPEVDTAPIMEDREEAAAVTGPSAPAKPCTITKRRRR</sequence>
<dbReference type="PANTHER" id="PTHR28559">
    <property type="entry name" value="DNA REPAIR PROTEIN XRCC4"/>
    <property type="match status" value="1"/>
</dbReference>
<comment type="caution">
    <text evidence="3">The sequence shown here is derived from an EMBL/GenBank/DDBJ whole genome shotgun (WGS) entry which is preliminary data.</text>
</comment>